<accession>A0A078KEJ3</accession>
<keyword evidence="3 4" id="KW-0346">Stress response</keyword>
<dbReference type="HAMAP" id="MF_01151">
    <property type="entry name" value="GrpE"/>
    <property type="match status" value="1"/>
</dbReference>
<dbReference type="PATRIC" id="fig|1495769.3.peg.329"/>
<feature type="region of interest" description="Disordered" evidence="7">
    <location>
        <begin position="1"/>
        <end position="54"/>
    </location>
</feature>
<feature type="coiled-coil region" evidence="6">
    <location>
        <begin position="68"/>
        <end position="146"/>
    </location>
</feature>
<organism evidence="8 9">
    <name type="scientific">Candidatus Johnevansia muelleri</name>
    <dbReference type="NCBI Taxonomy" id="1495769"/>
    <lineage>
        <taxon>Bacteria</taxon>
        <taxon>Pseudomonadati</taxon>
        <taxon>Pseudomonadota</taxon>
        <taxon>Gammaproteobacteria</taxon>
        <taxon>Candidatus Johnevansiales</taxon>
        <taxon>Candidatus Johnevansiaceae</taxon>
        <taxon>Candidatus Johnevansia</taxon>
    </lineage>
</organism>
<dbReference type="Pfam" id="PF01025">
    <property type="entry name" value="GrpE"/>
    <property type="match status" value="1"/>
</dbReference>
<evidence type="ECO:0000256" key="4">
    <source>
        <dbReference type="RuleBase" id="RU000639"/>
    </source>
</evidence>
<dbReference type="GO" id="GO:0006457">
    <property type="term" value="P:protein folding"/>
    <property type="evidence" value="ECO:0007669"/>
    <property type="project" value="InterPro"/>
</dbReference>
<evidence type="ECO:0000256" key="7">
    <source>
        <dbReference type="SAM" id="MobiDB-lite"/>
    </source>
</evidence>
<dbReference type="OrthoDB" id="9789811at2"/>
<sequence>MKTNNEVTDNSNKEVNESGEVTDNSNKEVNESGEVTDNSNKEVNESDESDEWGSDNELMIMENNFIKKESLINRITDLELDLEISKDKAQNIIKDANNLCRIASEEVNKIKNFGLINFIKNLIPAIDSLEKSIENIKENNNLIEGLKLILKIQIDLLKKEGVNILNPLLEPFNPNYHEAMTLITNLSVEPNIIVDVLQKGYILNGRLIRPALVIVNKH</sequence>
<keyword evidence="3" id="KW-0963">Cytoplasm</keyword>
<dbReference type="Proteomes" id="UP000032420">
    <property type="component" value="Chromosome I"/>
</dbReference>
<evidence type="ECO:0000256" key="6">
    <source>
        <dbReference type="SAM" id="Coils"/>
    </source>
</evidence>
<dbReference type="InterPro" id="IPR009012">
    <property type="entry name" value="GrpE_head"/>
</dbReference>
<feature type="compositionally biased region" description="Polar residues" evidence="7">
    <location>
        <begin position="1"/>
        <end position="10"/>
    </location>
</feature>
<dbReference type="HOGENOM" id="CLU_057217_6_0_6"/>
<dbReference type="Gene3D" id="2.30.22.10">
    <property type="entry name" value="Head domain of nucleotide exchange factor GrpE"/>
    <property type="match status" value="1"/>
</dbReference>
<comment type="subcellular location">
    <subcellularLocation>
        <location evidence="3">Cytoplasm</location>
    </subcellularLocation>
</comment>
<dbReference type="GO" id="GO:0005829">
    <property type="term" value="C:cytosol"/>
    <property type="evidence" value="ECO:0007669"/>
    <property type="project" value="TreeGrafter"/>
</dbReference>
<comment type="function">
    <text evidence="3 4">Participates actively in the response to hyperosmotic and heat shock by preventing the aggregation of stress-denatured proteins, in association with DnaK and GrpE. It is the nucleotide exchange factor for DnaK and may function as a thermosensor. Unfolded proteins bind initially to DnaJ; upon interaction with the DnaJ-bound protein, DnaK hydrolyzes its bound ATP, resulting in the formation of a stable complex. GrpE releases ADP from DnaK; ATP binding to DnaK triggers the release of the substrate protein, thus completing the reaction cycle. Several rounds of ATP-dependent interactions between DnaJ, DnaK and GrpE are required for fully efficient folding.</text>
</comment>
<dbReference type="Gene3D" id="3.90.20.20">
    <property type="match status" value="1"/>
</dbReference>
<keyword evidence="9" id="KW-1185">Reference proteome</keyword>
<evidence type="ECO:0000313" key="8">
    <source>
        <dbReference type="EMBL" id="CDZ16608.1"/>
    </source>
</evidence>
<evidence type="ECO:0000256" key="5">
    <source>
        <dbReference type="RuleBase" id="RU004478"/>
    </source>
</evidence>
<dbReference type="PRINTS" id="PR00773">
    <property type="entry name" value="GRPEPROTEIN"/>
</dbReference>
<dbReference type="KEGG" id="eme:CEM_369"/>
<feature type="compositionally biased region" description="Acidic residues" evidence="7">
    <location>
        <begin position="45"/>
        <end position="54"/>
    </location>
</feature>
<dbReference type="STRING" id="1495769.CEM_369"/>
<keyword evidence="6" id="KW-0175">Coiled coil</keyword>
<comment type="similarity">
    <text evidence="1 3 5">Belongs to the GrpE family.</text>
</comment>
<dbReference type="GO" id="GO:0051082">
    <property type="term" value="F:unfolded protein binding"/>
    <property type="evidence" value="ECO:0007669"/>
    <property type="project" value="TreeGrafter"/>
</dbReference>
<gene>
    <name evidence="3 8" type="primary">grpE</name>
    <name evidence="8" type="ORF">CEM_369</name>
</gene>
<dbReference type="GO" id="GO:0051087">
    <property type="term" value="F:protein-folding chaperone binding"/>
    <property type="evidence" value="ECO:0007669"/>
    <property type="project" value="InterPro"/>
</dbReference>
<keyword evidence="2 3" id="KW-0143">Chaperone</keyword>
<dbReference type="SUPFAM" id="SSF58014">
    <property type="entry name" value="Coiled-coil domain of nucleotide exchange factor GrpE"/>
    <property type="match status" value="1"/>
</dbReference>
<dbReference type="PANTHER" id="PTHR21237">
    <property type="entry name" value="GRPE PROTEIN"/>
    <property type="match status" value="1"/>
</dbReference>
<dbReference type="SUPFAM" id="SSF51064">
    <property type="entry name" value="Head domain of nucleotide exchange factor GrpE"/>
    <property type="match status" value="1"/>
</dbReference>
<dbReference type="PROSITE" id="PS01071">
    <property type="entry name" value="GRPE"/>
    <property type="match status" value="1"/>
</dbReference>
<dbReference type="InterPro" id="IPR013805">
    <property type="entry name" value="GrpE_CC"/>
</dbReference>
<dbReference type="AlphaFoldDB" id="A0A078KEJ3"/>
<evidence type="ECO:0000256" key="3">
    <source>
        <dbReference type="HAMAP-Rule" id="MF_01151"/>
    </source>
</evidence>
<dbReference type="GO" id="GO:0042803">
    <property type="term" value="F:protein homodimerization activity"/>
    <property type="evidence" value="ECO:0007669"/>
    <property type="project" value="InterPro"/>
</dbReference>
<proteinExistence type="inferred from homology"/>
<evidence type="ECO:0000256" key="2">
    <source>
        <dbReference type="ARBA" id="ARBA00023186"/>
    </source>
</evidence>
<dbReference type="GO" id="GO:0000774">
    <property type="term" value="F:adenyl-nucleotide exchange factor activity"/>
    <property type="evidence" value="ECO:0007669"/>
    <property type="project" value="InterPro"/>
</dbReference>
<dbReference type="CDD" id="cd00446">
    <property type="entry name" value="GrpE"/>
    <property type="match status" value="1"/>
</dbReference>
<name>A0A078KEJ3_9GAMM</name>
<dbReference type="PANTHER" id="PTHR21237:SF23">
    <property type="entry name" value="GRPE PROTEIN HOMOLOG, MITOCHONDRIAL"/>
    <property type="match status" value="1"/>
</dbReference>
<reference evidence="9" key="1">
    <citation type="submission" date="2014-07" db="EMBL/GenBank/DDBJ databases">
        <authorList>
            <person name="Santos-Garcia D."/>
        </authorList>
    </citation>
    <scope>NUCLEOTIDE SEQUENCE [LARGE SCALE GENOMIC DNA]</scope>
</reference>
<dbReference type="EMBL" id="LM655252">
    <property type="protein sequence ID" value="CDZ16608.1"/>
    <property type="molecule type" value="Genomic_DNA"/>
</dbReference>
<dbReference type="InterPro" id="IPR000740">
    <property type="entry name" value="GrpE"/>
</dbReference>
<evidence type="ECO:0000313" key="9">
    <source>
        <dbReference type="Proteomes" id="UP000032420"/>
    </source>
</evidence>
<comment type="subunit">
    <text evidence="3">Homodimer.</text>
</comment>
<evidence type="ECO:0000256" key="1">
    <source>
        <dbReference type="ARBA" id="ARBA00009054"/>
    </source>
</evidence>
<protein>
    <recommendedName>
        <fullName evidence="3 4">Protein GrpE</fullName>
    </recommendedName>
    <alternativeName>
        <fullName evidence="3">HSP-70 cofactor</fullName>
    </alternativeName>
</protein>